<sequence>MKGLQHPDELESFADPLSEDTNLSLSKSPWHTLRNDETLRQEIQQDVDRCMPDNLYFRQPATQNMLVDILFVWSKLNQDISYRQGMHELLAPIIWVVERDAVVLSPGPRTGPVSVVFDSMHIEHDSFTLFNVIMQSVKSAYDNSPAGTGSGHAMNTTVQEPPMVSRARKIVDVYLERVDPPLATHLREIDMLPQIFLMRWIRLLFGREFSFDDTLTVWDALFAHDPTLKCLDLVCVSMLLRVRWQLMDADYSAALTLLLKYPPFSADQHPSSLVNDAIYLQKHLDFDGGYHVIGKQTKRPPPLINRPAKSPMHERTWSELSSGQDNPFAVAGSPGGFETLVQDAARSMFARGQKLGLHKAVRDAIGEVKKNVQNFQPPMTRQTISDVRVTDNDLEDIFQRVAELEQRNKTLAKMLEGAIGDLWKQHKDVVENRPADDERVKSFTMAIAKVQLASVYLEDFSLPLPQEELDAVSSTRTSGGAPATSTTITSADVPREPVAPRGASSLGSKQASTSPAAHDPKSLSSTRPTLEQSSFSWMLGQGTSDNTSARSAFMSASPFTLRDSSEARDKGSLFGDEAPSQPLRGGSTLSATEKRSQREGPKSRELEPEDETLKLGPLSRQVGGDGEATTVRKTRQAP</sequence>
<dbReference type="PROSITE" id="PS50086">
    <property type="entry name" value="TBC_RABGAP"/>
    <property type="match status" value="1"/>
</dbReference>
<dbReference type="SUPFAM" id="SSF47923">
    <property type="entry name" value="Ypt/Rab-GAP domain of gyp1p"/>
    <property type="match status" value="2"/>
</dbReference>
<name>A0A5N6KY55_9ROSI</name>
<organism evidence="5 6">
    <name type="scientific">Carpinus fangiana</name>
    <dbReference type="NCBI Taxonomy" id="176857"/>
    <lineage>
        <taxon>Eukaryota</taxon>
        <taxon>Viridiplantae</taxon>
        <taxon>Streptophyta</taxon>
        <taxon>Embryophyta</taxon>
        <taxon>Tracheophyta</taxon>
        <taxon>Spermatophyta</taxon>
        <taxon>Magnoliopsida</taxon>
        <taxon>eudicotyledons</taxon>
        <taxon>Gunneridae</taxon>
        <taxon>Pentapetalae</taxon>
        <taxon>rosids</taxon>
        <taxon>fabids</taxon>
        <taxon>Fagales</taxon>
        <taxon>Betulaceae</taxon>
        <taxon>Carpinus</taxon>
    </lineage>
</organism>
<dbReference type="AlphaFoldDB" id="A0A5N6KY55"/>
<feature type="compositionally biased region" description="Polar residues" evidence="3">
    <location>
        <begin position="505"/>
        <end position="515"/>
    </location>
</feature>
<feature type="compositionally biased region" description="Polar residues" evidence="3">
    <location>
        <begin position="19"/>
        <end position="28"/>
    </location>
</feature>
<dbReference type="EMBL" id="VIBQ01000017">
    <property type="protein sequence ID" value="KAB8360552.1"/>
    <property type="molecule type" value="Genomic_DNA"/>
</dbReference>
<evidence type="ECO:0000259" key="4">
    <source>
        <dbReference type="PROSITE" id="PS50086"/>
    </source>
</evidence>
<dbReference type="PANTHER" id="PTHR22957:SF337">
    <property type="entry name" value="TBC1 DOMAIN FAMILY MEMBER 5"/>
    <property type="match status" value="1"/>
</dbReference>
<dbReference type="Gene3D" id="1.10.8.270">
    <property type="entry name" value="putative rabgap domain of human tbc1 domain family member 14 like domains"/>
    <property type="match status" value="1"/>
</dbReference>
<reference evidence="5 6" key="1">
    <citation type="submission" date="2019-06" db="EMBL/GenBank/DDBJ databases">
        <title>A chromosomal-level reference genome of Carpinus fangiana (Coryloideae, Betulaceae).</title>
        <authorList>
            <person name="Yang X."/>
            <person name="Wang Z."/>
            <person name="Zhang L."/>
            <person name="Hao G."/>
            <person name="Liu J."/>
            <person name="Yang Y."/>
        </authorList>
    </citation>
    <scope>NUCLEOTIDE SEQUENCE [LARGE SCALE GENOMIC DNA]</scope>
    <source>
        <strain evidence="5">Cfa_2016G</strain>
        <tissue evidence="5">Leaf</tissue>
    </source>
</reference>
<dbReference type="OrthoDB" id="10263206at2759"/>
<dbReference type="Gene3D" id="1.10.472.80">
    <property type="entry name" value="Ypt/Rab-GAP domain of gyp1p, domain 3"/>
    <property type="match status" value="1"/>
</dbReference>
<dbReference type="SMART" id="SM00164">
    <property type="entry name" value="TBC"/>
    <property type="match status" value="1"/>
</dbReference>
<feature type="compositionally biased region" description="Basic and acidic residues" evidence="3">
    <location>
        <begin position="592"/>
        <end position="606"/>
    </location>
</feature>
<comment type="caution">
    <text evidence="5">The sequence shown here is derived from an EMBL/GenBank/DDBJ whole genome shotgun (WGS) entry which is preliminary data.</text>
</comment>
<evidence type="ECO:0000313" key="6">
    <source>
        <dbReference type="Proteomes" id="UP000327013"/>
    </source>
</evidence>
<evidence type="ECO:0000313" key="5">
    <source>
        <dbReference type="EMBL" id="KAB8360552.1"/>
    </source>
</evidence>
<proteinExistence type="predicted"/>
<dbReference type="Proteomes" id="UP000327013">
    <property type="component" value="Unassembled WGS sequence"/>
</dbReference>
<feature type="compositionally biased region" description="Polar residues" evidence="3">
    <location>
        <begin position="472"/>
        <end position="490"/>
    </location>
</feature>
<dbReference type="FunFam" id="1.10.472.80:FF:000038">
    <property type="entry name" value="TBC1 domain family member 5"/>
    <property type="match status" value="1"/>
</dbReference>
<dbReference type="Pfam" id="PF00566">
    <property type="entry name" value="RabGAP-TBC"/>
    <property type="match status" value="1"/>
</dbReference>
<feature type="region of interest" description="Disordered" evidence="3">
    <location>
        <begin position="562"/>
        <end position="638"/>
    </location>
</feature>
<evidence type="ECO:0000256" key="3">
    <source>
        <dbReference type="SAM" id="MobiDB-lite"/>
    </source>
</evidence>
<keyword evidence="2" id="KW-0175">Coiled coil</keyword>
<dbReference type="GO" id="GO:0005096">
    <property type="term" value="F:GTPase activator activity"/>
    <property type="evidence" value="ECO:0007669"/>
    <property type="project" value="UniProtKB-KW"/>
</dbReference>
<protein>
    <recommendedName>
        <fullName evidence="4">Rab-GAP TBC domain-containing protein</fullName>
    </recommendedName>
</protein>
<feature type="region of interest" description="Disordered" evidence="3">
    <location>
        <begin position="471"/>
        <end position="529"/>
    </location>
</feature>
<evidence type="ECO:0000256" key="2">
    <source>
        <dbReference type="SAM" id="Coils"/>
    </source>
</evidence>
<keyword evidence="6" id="KW-1185">Reference proteome</keyword>
<dbReference type="FunFam" id="1.10.8.270:FF:000031">
    <property type="entry name" value="TBC1 domain family member 5"/>
    <property type="match status" value="1"/>
</dbReference>
<evidence type="ECO:0000256" key="1">
    <source>
        <dbReference type="ARBA" id="ARBA00022468"/>
    </source>
</evidence>
<accession>A0A5N6KY55</accession>
<keyword evidence="1" id="KW-0343">GTPase activation</keyword>
<dbReference type="PANTHER" id="PTHR22957">
    <property type="entry name" value="TBC1 DOMAIN FAMILY MEMBER GTPASE-ACTIVATING PROTEIN"/>
    <property type="match status" value="1"/>
</dbReference>
<dbReference type="InterPro" id="IPR035969">
    <property type="entry name" value="Rab-GAP_TBC_sf"/>
</dbReference>
<feature type="region of interest" description="Disordered" evidence="3">
    <location>
        <begin position="1"/>
        <end position="28"/>
    </location>
</feature>
<feature type="coiled-coil region" evidence="2">
    <location>
        <begin position="387"/>
        <end position="421"/>
    </location>
</feature>
<dbReference type="InterPro" id="IPR000195">
    <property type="entry name" value="Rab-GAP-TBC_dom"/>
</dbReference>
<gene>
    <name evidence="5" type="ORF">FH972_024292</name>
</gene>
<feature type="domain" description="Rab-GAP TBC" evidence="4">
    <location>
        <begin position="20"/>
        <end position="225"/>
    </location>
</feature>